<evidence type="ECO:0000256" key="3">
    <source>
        <dbReference type="ARBA" id="ARBA00022692"/>
    </source>
</evidence>
<keyword evidence="4 7" id="KW-1133">Transmembrane helix</keyword>
<feature type="transmembrane region" description="Helical" evidence="7">
    <location>
        <begin position="224"/>
        <end position="245"/>
    </location>
</feature>
<gene>
    <name evidence="9" type="ORF">X798_03699</name>
</gene>
<evidence type="ECO:0000259" key="8">
    <source>
        <dbReference type="PROSITE" id="PS50850"/>
    </source>
</evidence>
<keyword evidence="2" id="KW-0813">Transport</keyword>
<dbReference type="PANTHER" id="PTHR23506:SF26">
    <property type="entry name" value="MFS-TYPE TRANSPORTER SLC18B1"/>
    <property type="match status" value="1"/>
</dbReference>
<keyword evidence="10" id="KW-1185">Reference proteome</keyword>
<organism evidence="9 10">
    <name type="scientific">Onchocerca flexuosa</name>
    <dbReference type="NCBI Taxonomy" id="387005"/>
    <lineage>
        <taxon>Eukaryota</taxon>
        <taxon>Metazoa</taxon>
        <taxon>Ecdysozoa</taxon>
        <taxon>Nematoda</taxon>
        <taxon>Chromadorea</taxon>
        <taxon>Rhabditida</taxon>
        <taxon>Spirurina</taxon>
        <taxon>Spiruromorpha</taxon>
        <taxon>Filarioidea</taxon>
        <taxon>Onchocercidae</taxon>
        <taxon>Onchocerca</taxon>
    </lineage>
</organism>
<feature type="domain" description="Major facilitator superfamily (MFS) profile" evidence="8">
    <location>
        <begin position="360"/>
        <end position="566"/>
    </location>
</feature>
<evidence type="ECO:0000256" key="2">
    <source>
        <dbReference type="ARBA" id="ARBA00022448"/>
    </source>
</evidence>
<accession>A0A238BVI7</accession>
<evidence type="ECO:0000256" key="5">
    <source>
        <dbReference type="ARBA" id="ARBA00023136"/>
    </source>
</evidence>
<feature type="transmembrane region" description="Helical" evidence="7">
    <location>
        <begin position="532"/>
        <end position="551"/>
    </location>
</feature>
<dbReference type="PROSITE" id="PS50850">
    <property type="entry name" value="MFS"/>
    <property type="match status" value="1"/>
</dbReference>
<feature type="transmembrane region" description="Helical" evidence="7">
    <location>
        <begin position="359"/>
        <end position="378"/>
    </location>
</feature>
<sequence length="566" mass="62647">MLDLSVIMDPNKFHDDSDIREEFLDGEEEQQNVATVKDNFTKGVMTKLLSRNYENLPWTIEKIKSALHRLQIRNERPPVTPSFMPIAAQIPIEFSKLTVPHVACTSHKCHAGYGSICVKIQEEKLQEKSADNNNKSLDEGSDDRKKCNRDNNSNYKTIYDKLLSLTAKEWATICMLSVANLGSTSTYSCIVPFYSKEVKFKLLYDKQAKIKDLTSFEIVGSKKMFVSGIGITGITAILFGFLNCIESSSLFFWSSISLRTMEAVGDAAFSISSFAIGVKCFPERIAVIVGVMETFAGLGNTAGPLLGGILYEIGGFHLPFLVLGIILLLLGLLAYFLIEDMDDDVSLDGKGMFGILKIPVLWIMIYSVVMCAISFSFLDPTLADHLESFKLTPSIVGLMFLLSGGIYTITAPFWSIIIEKYNCSKAIIMFGIVAVIFSMIIIGPSPLLNTKKNLGWIEIALGVLGLAGSALYIPTFQMSIKALREYGYDESFKTYGSISGLFQSAYSFGSFIGPTIGGLCVHWIGFPWTTTIIALLNVIAIFTILFFYAAFGRFSSFNWQKSGHNH</sequence>
<dbReference type="PANTHER" id="PTHR23506">
    <property type="entry name" value="GH10249P"/>
    <property type="match status" value="1"/>
</dbReference>
<evidence type="ECO:0000256" key="4">
    <source>
        <dbReference type="ARBA" id="ARBA00022989"/>
    </source>
</evidence>
<dbReference type="GO" id="GO:0022857">
    <property type="term" value="F:transmembrane transporter activity"/>
    <property type="evidence" value="ECO:0007669"/>
    <property type="project" value="InterPro"/>
</dbReference>
<feature type="transmembrane region" description="Helical" evidence="7">
    <location>
        <begin position="426"/>
        <end position="448"/>
    </location>
</feature>
<evidence type="ECO:0000313" key="9">
    <source>
        <dbReference type="EMBL" id="OZC09357.1"/>
    </source>
</evidence>
<feature type="transmembrane region" description="Helical" evidence="7">
    <location>
        <begin position="316"/>
        <end position="338"/>
    </location>
</feature>
<dbReference type="Gene3D" id="1.20.1250.20">
    <property type="entry name" value="MFS general substrate transporter like domains"/>
    <property type="match status" value="2"/>
</dbReference>
<proteinExistence type="predicted"/>
<evidence type="ECO:0000256" key="7">
    <source>
        <dbReference type="SAM" id="Phobius"/>
    </source>
</evidence>
<evidence type="ECO:0000256" key="1">
    <source>
        <dbReference type="ARBA" id="ARBA00004141"/>
    </source>
</evidence>
<dbReference type="InterPro" id="IPR011701">
    <property type="entry name" value="MFS"/>
</dbReference>
<feature type="transmembrane region" description="Helical" evidence="7">
    <location>
        <begin position="505"/>
        <end position="526"/>
    </location>
</feature>
<keyword evidence="3 7" id="KW-0812">Transmembrane</keyword>
<feature type="region of interest" description="Disordered" evidence="6">
    <location>
        <begin position="128"/>
        <end position="148"/>
    </location>
</feature>
<protein>
    <submittedName>
        <fullName evidence="9">Transporter, major facilitator family protein</fullName>
    </submittedName>
</protein>
<dbReference type="InterPro" id="IPR036259">
    <property type="entry name" value="MFS_trans_sf"/>
</dbReference>
<dbReference type="Pfam" id="PF07690">
    <property type="entry name" value="MFS_1"/>
    <property type="match status" value="1"/>
</dbReference>
<dbReference type="SUPFAM" id="SSF103473">
    <property type="entry name" value="MFS general substrate transporter"/>
    <property type="match status" value="1"/>
</dbReference>
<name>A0A238BVI7_9BILA</name>
<dbReference type="Proteomes" id="UP000242913">
    <property type="component" value="Unassembled WGS sequence"/>
</dbReference>
<dbReference type="EMBL" id="KZ269995">
    <property type="protein sequence ID" value="OZC09357.1"/>
    <property type="molecule type" value="Genomic_DNA"/>
</dbReference>
<feature type="transmembrane region" description="Helical" evidence="7">
    <location>
        <begin position="394"/>
        <end position="414"/>
    </location>
</feature>
<feature type="transmembrane region" description="Helical" evidence="7">
    <location>
        <begin position="285"/>
        <end position="310"/>
    </location>
</feature>
<dbReference type="InterPro" id="IPR020846">
    <property type="entry name" value="MFS_dom"/>
</dbReference>
<evidence type="ECO:0000313" key="10">
    <source>
        <dbReference type="Proteomes" id="UP000242913"/>
    </source>
</evidence>
<reference evidence="9 10" key="1">
    <citation type="submission" date="2015-12" db="EMBL/GenBank/DDBJ databases">
        <title>Draft genome of the nematode, Onchocerca flexuosa.</title>
        <authorList>
            <person name="Mitreva M."/>
        </authorList>
    </citation>
    <scope>NUCLEOTIDE SEQUENCE [LARGE SCALE GENOMIC DNA]</scope>
    <source>
        <strain evidence="9">Red Deer</strain>
    </source>
</reference>
<dbReference type="OrthoDB" id="446368at2759"/>
<dbReference type="InterPro" id="IPR050930">
    <property type="entry name" value="MFS_Vesicular_Transporter"/>
</dbReference>
<feature type="transmembrane region" description="Helical" evidence="7">
    <location>
        <begin position="454"/>
        <end position="474"/>
    </location>
</feature>
<dbReference type="AlphaFoldDB" id="A0A238BVI7"/>
<dbReference type="GO" id="GO:0016020">
    <property type="term" value="C:membrane"/>
    <property type="evidence" value="ECO:0007669"/>
    <property type="project" value="UniProtKB-SubCell"/>
</dbReference>
<comment type="subcellular location">
    <subcellularLocation>
        <location evidence="1">Membrane</location>
        <topology evidence="1">Multi-pass membrane protein</topology>
    </subcellularLocation>
</comment>
<evidence type="ECO:0000256" key="6">
    <source>
        <dbReference type="SAM" id="MobiDB-lite"/>
    </source>
</evidence>
<keyword evidence="5 7" id="KW-0472">Membrane</keyword>